<sequence length="119" mass="13133">MVAEDFSQASLLVRSCSFAETHFKLVVRECDAPGAPKRWGPVTAVHTQGSFHYRHRAADISGSEANMQRFVAWALRTHLDELAELIHNPGGSVDNGIVVPASFWGSAWGRHTNHVHFAI</sequence>
<dbReference type="EMBL" id="PPXC01000020">
    <property type="protein sequence ID" value="POH71892.1"/>
    <property type="molecule type" value="Genomic_DNA"/>
</dbReference>
<accession>A0A2S3ZSB9</accession>
<evidence type="ECO:0000313" key="1">
    <source>
        <dbReference type="EMBL" id="POH71892.1"/>
    </source>
</evidence>
<protein>
    <submittedName>
        <fullName evidence="1">Uncharacterized protein</fullName>
    </submittedName>
</protein>
<proteinExistence type="predicted"/>
<reference evidence="1 2" key="1">
    <citation type="submission" date="2018-01" db="EMBL/GenBank/DDBJ databases">
        <title>Arthrobacter sp. nov., from glaciers in China.</title>
        <authorList>
            <person name="Liu Q."/>
            <person name="Xin Y.-H."/>
        </authorList>
    </citation>
    <scope>NUCLEOTIDE SEQUENCE [LARGE SCALE GENOMIC DNA]</scope>
    <source>
        <strain evidence="1 2">HLT2-12-2</strain>
    </source>
</reference>
<name>A0A2S3ZSB9_ARTGL</name>
<keyword evidence="2" id="KW-1185">Reference proteome</keyword>
<gene>
    <name evidence="1" type="ORF">CVS27_18465</name>
</gene>
<dbReference type="AlphaFoldDB" id="A0A2S3ZSB9"/>
<dbReference type="Proteomes" id="UP000237061">
    <property type="component" value="Unassembled WGS sequence"/>
</dbReference>
<comment type="caution">
    <text evidence="1">The sequence shown here is derived from an EMBL/GenBank/DDBJ whole genome shotgun (WGS) entry which is preliminary data.</text>
</comment>
<organism evidence="1 2">
    <name type="scientific">Arthrobacter glacialis</name>
    <dbReference type="NCBI Taxonomy" id="1664"/>
    <lineage>
        <taxon>Bacteria</taxon>
        <taxon>Bacillati</taxon>
        <taxon>Actinomycetota</taxon>
        <taxon>Actinomycetes</taxon>
        <taxon>Micrococcales</taxon>
        <taxon>Micrococcaceae</taxon>
        <taxon>Arthrobacter</taxon>
    </lineage>
</organism>
<evidence type="ECO:0000313" key="2">
    <source>
        <dbReference type="Proteomes" id="UP000237061"/>
    </source>
</evidence>